<feature type="domain" description="Phosphatidic acid phosphatase type 2/haloperoxidase" evidence="12">
    <location>
        <begin position="143"/>
        <end position="276"/>
    </location>
</feature>
<evidence type="ECO:0000256" key="3">
    <source>
        <dbReference type="ARBA" id="ARBA00009266"/>
    </source>
</evidence>
<dbReference type="Gene3D" id="1.20.144.10">
    <property type="entry name" value="Phosphatidic acid phosphatase type 2/haloperoxidase"/>
    <property type="match status" value="1"/>
</dbReference>
<evidence type="ECO:0000256" key="10">
    <source>
        <dbReference type="ARBA" id="ARBA00023136"/>
    </source>
</evidence>
<evidence type="ECO:0000259" key="12">
    <source>
        <dbReference type="SMART" id="SM00014"/>
    </source>
</evidence>
<sequence length="455" mass="51161">MLDVIACSQQPLFGRNPVCSGGRQLLLQRGSSENSRMSTEDAETKSVSCHAYMRAMPSDMCTSLTVQLSHECRCNSKKHISIDDAVMSLMDIIQKNGVYFELWLQKVLKGQAEHIFNITKVGDPDVLIFYLFPFISAVHRILFLRFVLVTALCDIINNIMKWMLHGERPYWWIYESGTYVVPPSLKQFPLSCETGPGSPSGHTMITTAVWYIVVWAYIKYVIGKSRQRFLLSTCAWCLYGLLFVLVAVSRLYIGAHFPHQVLLGGIIGFFFGWLFTRLQVGMLRMKHCLLTVLGLVILAVIVYNGMILCGVDPEWSVKLALKHCVDPSWVHLTTTPLNALFRDCGAIIGVGFAVESKYFIETSGVLHRDGSEVITSVVSLLLVQLCSHIPRPVHNLTLYYLGTFAQYCCITFVSVALVPYVVKTIWNLKQFPKSVGSMGPGLFRSMARRKVTANF</sequence>
<dbReference type="EC" id="3.1.3.9" evidence="4"/>
<keyword evidence="7" id="KW-0378">Hydrolase</keyword>
<evidence type="ECO:0000256" key="5">
    <source>
        <dbReference type="ARBA" id="ARBA00022432"/>
    </source>
</evidence>
<organism evidence="15">
    <name type="scientific">Soboliphyme baturini</name>
    <dbReference type="NCBI Taxonomy" id="241478"/>
    <lineage>
        <taxon>Eukaryota</taxon>
        <taxon>Metazoa</taxon>
        <taxon>Ecdysozoa</taxon>
        <taxon>Nematoda</taxon>
        <taxon>Enoplea</taxon>
        <taxon>Dorylaimia</taxon>
        <taxon>Dioctophymatida</taxon>
        <taxon>Dioctophymatoidea</taxon>
        <taxon>Soboliphymatidae</taxon>
        <taxon>Soboliphyme</taxon>
    </lineage>
</organism>
<dbReference type="GO" id="GO:0005789">
    <property type="term" value="C:endoplasmic reticulum membrane"/>
    <property type="evidence" value="ECO:0007669"/>
    <property type="project" value="UniProtKB-SubCell"/>
</dbReference>
<evidence type="ECO:0000313" key="14">
    <source>
        <dbReference type="Proteomes" id="UP000270296"/>
    </source>
</evidence>
<keyword evidence="6 11" id="KW-0812">Transmembrane</keyword>
<feature type="transmembrane region" description="Helical" evidence="11">
    <location>
        <begin position="229"/>
        <end position="253"/>
    </location>
</feature>
<feature type="transmembrane region" description="Helical" evidence="11">
    <location>
        <begin position="288"/>
        <end position="308"/>
    </location>
</feature>
<dbReference type="EMBL" id="UZAM01008895">
    <property type="protein sequence ID" value="VDP06863.1"/>
    <property type="molecule type" value="Genomic_DNA"/>
</dbReference>
<reference evidence="13 14" key="2">
    <citation type="submission" date="2018-11" db="EMBL/GenBank/DDBJ databases">
        <authorList>
            <consortium name="Pathogen Informatics"/>
        </authorList>
    </citation>
    <scope>NUCLEOTIDE SEQUENCE [LARGE SCALE GENOMIC DNA]</scope>
</reference>
<protein>
    <recommendedName>
        <fullName evidence="4">glucose-6-phosphatase</fullName>
        <ecNumber evidence="4">3.1.3.9</ecNumber>
    </recommendedName>
</protein>
<dbReference type="WBParaSite" id="SBAD_0000551601-mRNA-1">
    <property type="protein sequence ID" value="SBAD_0000551601-mRNA-1"/>
    <property type="gene ID" value="SBAD_0000551601"/>
</dbReference>
<dbReference type="AlphaFoldDB" id="A0A183INV3"/>
<dbReference type="InterPro" id="IPR000326">
    <property type="entry name" value="PAP2/HPO"/>
</dbReference>
<reference evidence="15" key="1">
    <citation type="submission" date="2016-06" db="UniProtKB">
        <authorList>
            <consortium name="WormBaseParasite"/>
        </authorList>
    </citation>
    <scope>IDENTIFICATION</scope>
</reference>
<dbReference type="GO" id="GO:0004346">
    <property type="term" value="F:glucose-6-phosphatase activity"/>
    <property type="evidence" value="ECO:0007669"/>
    <property type="project" value="UniProtKB-EC"/>
</dbReference>
<keyword evidence="9 11" id="KW-1133">Transmembrane helix</keyword>
<evidence type="ECO:0000256" key="11">
    <source>
        <dbReference type="SAM" id="Phobius"/>
    </source>
</evidence>
<evidence type="ECO:0000256" key="7">
    <source>
        <dbReference type="ARBA" id="ARBA00022801"/>
    </source>
</evidence>
<dbReference type="GO" id="GO:0006094">
    <property type="term" value="P:gluconeogenesis"/>
    <property type="evidence" value="ECO:0007669"/>
    <property type="project" value="UniProtKB-KW"/>
</dbReference>
<keyword evidence="8" id="KW-0256">Endoplasmic reticulum</keyword>
<dbReference type="Pfam" id="PF01569">
    <property type="entry name" value="PAP2"/>
    <property type="match status" value="1"/>
</dbReference>
<dbReference type="Proteomes" id="UP000270296">
    <property type="component" value="Unassembled WGS sequence"/>
</dbReference>
<dbReference type="SMART" id="SM00014">
    <property type="entry name" value="acidPPc"/>
    <property type="match status" value="1"/>
</dbReference>
<accession>A0A183INV3</accession>
<evidence type="ECO:0000256" key="8">
    <source>
        <dbReference type="ARBA" id="ARBA00022824"/>
    </source>
</evidence>
<keyword evidence="14" id="KW-1185">Reference proteome</keyword>
<dbReference type="OrthoDB" id="6416209at2759"/>
<keyword evidence="5" id="KW-0312">Gluconeogenesis</keyword>
<feature type="transmembrane region" description="Helical" evidence="11">
    <location>
        <begin position="204"/>
        <end position="222"/>
    </location>
</feature>
<dbReference type="SUPFAM" id="SSF48317">
    <property type="entry name" value="Acid phosphatase/Vanadium-dependent haloperoxidase"/>
    <property type="match status" value="1"/>
</dbReference>
<comment type="similarity">
    <text evidence="3">Belongs to the glucose-6-phosphatase family.</text>
</comment>
<evidence type="ECO:0000256" key="2">
    <source>
        <dbReference type="ARBA" id="ARBA00004742"/>
    </source>
</evidence>
<comment type="subcellular location">
    <subcellularLocation>
        <location evidence="1">Endoplasmic reticulum membrane</location>
        <topology evidence="1">Multi-pass membrane protein</topology>
    </subcellularLocation>
</comment>
<gene>
    <name evidence="13" type="ORF">SBAD_LOCUS5300</name>
</gene>
<dbReference type="PANTHER" id="PTHR12591">
    <property type="entry name" value="GLUCOSE-6-PHOSPHATASE"/>
    <property type="match status" value="1"/>
</dbReference>
<evidence type="ECO:0000256" key="4">
    <source>
        <dbReference type="ARBA" id="ARBA00012634"/>
    </source>
</evidence>
<evidence type="ECO:0000256" key="9">
    <source>
        <dbReference type="ARBA" id="ARBA00022989"/>
    </source>
</evidence>
<evidence type="ECO:0000313" key="13">
    <source>
        <dbReference type="EMBL" id="VDP06863.1"/>
    </source>
</evidence>
<evidence type="ECO:0000256" key="6">
    <source>
        <dbReference type="ARBA" id="ARBA00022692"/>
    </source>
</evidence>
<dbReference type="InterPro" id="IPR036938">
    <property type="entry name" value="PAP2/HPO_sf"/>
</dbReference>
<feature type="transmembrane region" description="Helical" evidence="11">
    <location>
        <begin position="259"/>
        <end position="276"/>
    </location>
</feature>
<proteinExistence type="inferred from homology"/>
<dbReference type="PANTHER" id="PTHR12591:SF0">
    <property type="entry name" value="FI19814P1"/>
    <property type="match status" value="1"/>
</dbReference>
<name>A0A183INV3_9BILA</name>
<evidence type="ECO:0000313" key="15">
    <source>
        <dbReference type="WBParaSite" id="SBAD_0000551601-mRNA-1"/>
    </source>
</evidence>
<keyword evidence="10 11" id="KW-0472">Membrane</keyword>
<feature type="transmembrane region" description="Helical" evidence="11">
    <location>
        <begin position="398"/>
        <end position="422"/>
    </location>
</feature>
<comment type="pathway">
    <text evidence="2">Carbohydrate biosynthesis; gluconeogenesis.</text>
</comment>
<evidence type="ECO:0000256" key="1">
    <source>
        <dbReference type="ARBA" id="ARBA00004477"/>
    </source>
</evidence>
<dbReference type="GO" id="GO:0051156">
    <property type="term" value="P:glucose 6-phosphate metabolic process"/>
    <property type="evidence" value="ECO:0007669"/>
    <property type="project" value="TreeGrafter"/>
</dbReference>